<gene>
    <name evidence="1" type="ORF">GMPD_33100</name>
</gene>
<name>A0A6V8MZ34_9BACT</name>
<dbReference type="Proteomes" id="UP000568888">
    <property type="component" value="Unassembled WGS sequence"/>
</dbReference>
<protein>
    <submittedName>
        <fullName evidence="1">Uncharacterized protein</fullName>
    </submittedName>
</protein>
<reference evidence="2" key="1">
    <citation type="submission" date="2020-06" db="EMBL/GenBank/DDBJ databases">
        <title>Draft genomic sequecing of Geomonas sp. Red736.</title>
        <authorList>
            <person name="Itoh H."/>
            <person name="Xu Z.X."/>
            <person name="Ushijima N."/>
            <person name="Masuda Y."/>
            <person name="Shiratori Y."/>
            <person name="Senoo K."/>
        </authorList>
    </citation>
    <scope>NUCLEOTIDE SEQUENCE [LARGE SCALE GENOMIC DNA]</scope>
    <source>
        <strain evidence="2">Red736</strain>
    </source>
</reference>
<sequence>MVAGTLRTGALPFTRALAGRAVAALALPGLVTVAAGAAGCAGTTAVAGLGRPEGEGSALDTRQLRL</sequence>
<proteinExistence type="predicted"/>
<evidence type="ECO:0000313" key="1">
    <source>
        <dbReference type="EMBL" id="GFO65391.1"/>
    </source>
</evidence>
<organism evidence="1 2">
    <name type="scientific">Geomonas paludis</name>
    <dbReference type="NCBI Taxonomy" id="2740185"/>
    <lineage>
        <taxon>Bacteria</taxon>
        <taxon>Pseudomonadati</taxon>
        <taxon>Thermodesulfobacteriota</taxon>
        <taxon>Desulfuromonadia</taxon>
        <taxon>Geobacterales</taxon>
        <taxon>Geobacteraceae</taxon>
        <taxon>Geomonas</taxon>
    </lineage>
</organism>
<dbReference type="AlphaFoldDB" id="A0A6V8MZ34"/>
<comment type="caution">
    <text evidence="1">The sequence shown here is derived from an EMBL/GenBank/DDBJ whole genome shotgun (WGS) entry which is preliminary data.</text>
</comment>
<dbReference type="EMBL" id="BLXY01000009">
    <property type="protein sequence ID" value="GFO65391.1"/>
    <property type="molecule type" value="Genomic_DNA"/>
</dbReference>
<accession>A0A6V8MZ34</accession>
<evidence type="ECO:0000313" key="2">
    <source>
        <dbReference type="Proteomes" id="UP000568888"/>
    </source>
</evidence>